<gene>
    <name evidence="5" type="ORF">FIV42_19195</name>
</gene>
<dbReference type="InterPro" id="IPR028082">
    <property type="entry name" value="Peripla_BP_I"/>
</dbReference>
<dbReference type="InterPro" id="IPR028081">
    <property type="entry name" value="Leu-bd"/>
</dbReference>
<dbReference type="PANTHER" id="PTHR30483:SF6">
    <property type="entry name" value="PERIPLASMIC BINDING PROTEIN OF ABC TRANSPORTER FOR NATURAL AMINO ACIDS"/>
    <property type="match status" value="1"/>
</dbReference>
<dbReference type="PROSITE" id="PS51257">
    <property type="entry name" value="PROKAR_LIPOPROTEIN"/>
    <property type="match status" value="1"/>
</dbReference>
<proteinExistence type="inferred from homology"/>
<accession>A0A5B8YC05</accession>
<organism evidence="5 6">
    <name type="scientific">Persicimonas caeni</name>
    <dbReference type="NCBI Taxonomy" id="2292766"/>
    <lineage>
        <taxon>Bacteria</taxon>
        <taxon>Deltaproteobacteria</taxon>
        <taxon>Bradymonadales</taxon>
        <taxon>Bradymonadaceae</taxon>
        <taxon>Persicimonas</taxon>
    </lineage>
</organism>
<comment type="similarity">
    <text evidence="1">Belongs to the leucine-binding protein family.</text>
</comment>
<dbReference type="Pfam" id="PF13458">
    <property type="entry name" value="Peripla_BP_6"/>
    <property type="match status" value="1"/>
</dbReference>
<dbReference type="PANTHER" id="PTHR30483">
    <property type="entry name" value="LEUCINE-SPECIFIC-BINDING PROTEIN"/>
    <property type="match status" value="1"/>
</dbReference>
<dbReference type="EMBL" id="CP041186">
    <property type="protein sequence ID" value="QDG52791.1"/>
    <property type="molecule type" value="Genomic_DNA"/>
</dbReference>
<dbReference type="Proteomes" id="UP000315995">
    <property type="component" value="Chromosome"/>
</dbReference>
<evidence type="ECO:0000259" key="4">
    <source>
        <dbReference type="Pfam" id="PF13458"/>
    </source>
</evidence>
<keyword evidence="2 3" id="KW-0732">Signal</keyword>
<dbReference type="AlphaFoldDB" id="A0A4Y6PWT0"/>
<feature type="chain" id="PRO_5030106588" description="Leucine-binding protein domain-containing protein" evidence="3">
    <location>
        <begin position="23"/>
        <end position="517"/>
    </location>
</feature>
<keyword evidence="6" id="KW-1185">Reference proteome</keyword>
<dbReference type="RefSeq" id="WP_141199254.1">
    <property type="nucleotide sequence ID" value="NZ_CP041186.1"/>
</dbReference>
<reference evidence="5 6" key="1">
    <citation type="submission" date="2019-06" db="EMBL/GenBank/DDBJ databases">
        <title>Persicimonas caeni gen. nov., sp. nov., a predatory bacterium isolated from solar saltern.</title>
        <authorList>
            <person name="Wang S."/>
        </authorList>
    </citation>
    <scope>NUCLEOTIDE SEQUENCE [LARGE SCALE GENOMIC DNA]</scope>
    <source>
        <strain evidence="5 6">YN101</strain>
    </source>
</reference>
<evidence type="ECO:0000313" key="6">
    <source>
        <dbReference type="Proteomes" id="UP000315995"/>
    </source>
</evidence>
<dbReference type="SUPFAM" id="SSF53822">
    <property type="entry name" value="Periplasmic binding protein-like I"/>
    <property type="match status" value="1"/>
</dbReference>
<feature type="domain" description="Leucine-binding protein" evidence="4">
    <location>
        <begin position="81"/>
        <end position="415"/>
    </location>
</feature>
<dbReference type="OrthoDB" id="7337537at2"/>
<evidence type="ECO:0000256" key="3">
    <source>
        <dbReference type="SAM" id="SignalP"/>
    </source>
</evidence>
<accession>A0A4Y6PWT0</accession>
<evidence type="ECO:0000256" key="2">
    <source>
        <dbReference type="ARBA" id="ARBA00022729"/>
    </source>
</evidence>
<feature type="signal peptide" evidence="3">
    <location>
        <begin position="1"/>
        <end position="22"/>
    </location>
</feature>
<evidence type="ECO:0000313" key="5">
    <source>
        <dbReference type="EMBL" id="QDG52791.1"/>
    </source>
</evidence>
<dbReference type="InterPro" id="IPR051010">
    <property type="entry name" value="BCAA_transport"/>
</dbReference>
<protein>
    <recommendedName>
        <fullName evidence="4">Leucine-binding protein domain-containing protein</fullName>
    </recommendedName>
</protein>
<evidence type="ECO:0000256" key="1">
    <source>
        <dbReference type="ARBA" id="ARBA00010062"/>
    </source>
</evidence>
<sequence length="517" mass="54254">MSRSKSFLILVALSLVASSTGACTFLVDVDECASESDCVSNYGRGWTCGGENLCERREIVDELDQGPCDGSAGPVEDPNTFNIGVLLPLSGEEGGDGTAMLDAIKLAQANFNDLAGVDNRQIGLVICDTEGKDAVALEGADHLVNDAGIEAIIGPNFSSQTVDVATQYAIPNDVLLVSPSATAVPISDLDDKNLVWRTTPSDALQAHAMGLLVSDVLDGLAADDPDVVKLAILARQDDVYAQGLRESLVQYLPDEVINGGEHRLQILNYQNTSAGQGSDYSGVVAEVTTKSVKPDVVVILGFAEAWQISRQLDSELDADTIYIFADAGRVAEEANDAASDPLEGRVMGTAPGSASSSSYVPWQSFKSAYQATYQQNPADIQYVANAYDALYAIGLAAAGSGFTGPELAQGMAKLSDGETINATQSDLSRGLTTRAGGSSIDLQGASGELDWNDNGDPTVGEVSFWCLRNRAVPDQGVLYDRQGNFTNVGCAEDSCEVDTDCPESHVCGSNGTCDPSN</sequence>
<dbReference type="Gene3D" id="3.40.50.2300">
    <property type="match status" value="2"/>
</dbReference>
<name>A0A4Y6PWT0_PERCE</name>